<evidence type="ECO:0000313" key="3">
    <source>
        <dbReference type="EMBL" id="CAH0536123.1"/>
    </source>
</evidence>
<evidence type="ECO:0000313" key="4">
    <source>
        <dbReference type="Proteomes" id="UP000838748"/>
    </source>
</evidence>
<sequence>MLQQSNFIISGIDNKFTLIKFHGVEALSTAYTFELEVSTNKLIEHPDRLLWQSCEFTMCHTRERTIGGMVTQVEVIKKVDELYFYKLIVRPTLWGLSEEVGCEVFLDMSVIDVISQVLAKPRNGLQIPFELKTNEDYEPREITVQFNQSSFDFINVLMESYGLYYYFEHKDGTEKLIITDNKVVHQKLAAEDYRYYLPTGLDLIDQDNLISEFKIQCRARAKNVLLKNYNYQKPDVEVEGISSIDDKGVGQQYYYGDQFSSRKEGNLLAKLKSEQLKAKTNLCFAKASDPQMMPGCTFALTDYFIDSANQDYLVVAITHQGHTGSAENELSYSNEFECLSTNLQYRSQEKTPKIKIHGVINGTIDASGEEDLDFQGRYKVLFNFDLSNPDAGKASHRMRLLTPYSDSAGGMHFPLREGTEVKIAFEHGDPSRPVIVGAVPNPNTPSVVNDLNSTSHVIKSSSGSQISMSDGASSSTILISSDDQNSFIRITK</sequence>
<dbReference type="NCBIfam" id="TIGR01646">
    <property type="entry name" value="vgr_GE"/>
    <property type="match status" value="1"/>
</dbReference>
<proteinExistence type="inferred from homology"/>
<dbReference type="Pfam" id="PF04717">
    <property type="entry name" value="Phage_base_V"/>
    <property type="match status" value="1"/>
</dbReference>
<comment type="similarity">
    <text evidence="1">Belongs to the VgrG protein family.</text>
</comment>
<dbReference type="Gene3D" id="2.40.50.230">
    <property type="entry name" value="Gp5 N-terminal domain"/>
    <property type="match status" value="1"/>
</dbReference>
<keyword evidence="4" id="KW-1185">Reference proteome</keyword>
<dbReference type="EMBL" id="CAKLDM010000001">
    <property type="protein sequence ID" value="CAH0536123.1"/>
    <property type="molecule type" value="Genomic_DNA"/>
</dbReference>
<dbReference type="InterPro" id="IPR006531">
    <property type="entry name" value="Gp5/Vgr_OB"/>
</dbReference>
<dbReference type="Gene3D" id="2.30.110.50">
    <property type="match status" value="1"/>
</dbReference>
<dbReference type="RefSeq" id="WP_237359626.1">
    <property type="nucleotide sequence ID" value="NZ_CAKLDM010000001.1"/>
</dbReference>
<keyword evidence="3" id="KW-0436">Ligase</keyword>
<evidence type="ECO:0000259" key="2">
    <source>
        <dbReference type="Pfam" id="PF04717"/>
    </source>
</evidence>
<dbReference type="InterPro" id="IPR017847">
    <property type="entry name" value="T6SS_RhsGE_Vgr_subset"/>
</dbReference>
<name>A0ABM8ZYU2_9VIBR</name>
<dbReference type="EC" id="6.3.2.-" evidence="3"/>
<accession>A0ABM8ZYU2</accession>
<protein>
    <submittedName>
        <fullName evidence="3">Actin cross-linking toxin VgrG1</fullName>
        <ecNumber evidence="3">6.3.2.-</ecNumber>
    </submittedName>
</protein>
<dbReference type="Gene3D" id="3.55.50.10">
    <property type="entry name" value="Baseplate protein-like domains"/>
    <property type="match status" value="1"/>
</dbReference>
<gene>
    <name evidence="3" type="primary">vgrG1_1</name>
    <name evidence="3" type="ORF">VMF7928_00217</name>
</gene>
<dbReference type="NCBIfam" id="TIGR03361">
    <property type="entry name" value="VI_Rhs_Vgr"/>
    <property type="match status" value="1"/>
</dbReference>
<feature type="domain" description="Gp5/Type VI secretion system Vgr protein OB-fold" evidence="2">
    <location>
        <begin position="376"/>
        <end position="438"/>
    </location>
</feature>
<dbReference type="SUPFAM" id="SSF69279">
    <property type="entry name" value="Phage tail proteins"/>
    <property type="match status" value="2"/>
</dbReference>
<dbReference type="Pfam" id="PF05954">
    <property type="entry name" value="Phage_GPD"/>
    <property type="match status" value="1"/>
</dbReference>
<organism evidence="3 4">
    <name type="scientific">Vibrio marisflavi CECT 7928</name>
    <dbReference type="NCBI Taxonomy" id="634439"/>
    <lineage>
        <taxon>Bacteria</taxon>
        <taxon>Pseudomonadati</taxon>
        <taxon>Pseudomonadota</taxon>
        <taxon>Gammaproteobacteria</taxon>
        <taxon>Vibrionales</taxon>
        <taxon>Vibrionaceae</taxon>
        <taxon>Vibrio</taxon>
    </lineage>
</organism>
<evidence type="ECO:0000256" key="1">
    <source>
        <dbReference type="ARBA" id="ARBA00005558"/>
    </source>
</evidence>
<reference evidence="3" key="1">
    <citation type="submission" date="2021-11" db="EMBL/GenBank/DDBJ databases">
        <authorList>
            <person name="Rodrigo-Torres L."/>
            <person name="Arahal R. D."/>
            <person name="Lucena T."/>
        </authorList>
    </citation>
    <scope>NUCLEOTIDE SEQUENCE</scope>
    <source>
        <strain evidence="3">CECT 7928</strain>
    </source>
</reference>
<dbReference type="Proteomes" id="UP000838748">
    <property type="component" value="Unassembled WGS sequence"/>
</dbReference>
<dbReference type="Gene3D" id="4.10.220.110">
    <property type="match status" value="1"/>
</dbReference>
<comment type="caution">
    <text evidence="3">The sequence shown here is derived from an EMBL/GenBank/DDBJ whole genome shotgun (WGS) entry which is preliminary data.</text>
</comment>
<dbReference type="InterPro" id="IPR037026">
    <property type="entry name" value="Vgr_OB-fold_dom_sf"/>
</dbReference>
<dbReference type="InterPro" id="IPR006533">
    <property type="entry name" value="T6SS_Vgr_RhsGE"/>
</dbReference>
<dbReference type="SUPFAM" id="SSF69255">
    <property type="entry name" value="gp5 N-terminal domain-like"/>
    <property type="match status" value="1"/>
</dbReference>
<dbReference type="GO" id="GO:0016874">
    <property type="term" value="F:ligase activity"/>
    <property type="evidence" value="ECO:0007669"/>
    <property type="project" value="UniProtKB-KW"/>
</dbReference>